<dbReference type="AlphaFoldDB" id="A0A1H5W0R6"/>
<organism evidence="3 4">
    <name type="scientific">Thermomonospora echinospora</name>
    <dbReference type="NCBI Taxonomy" id="1992"/>
    <lineage>
        <taxon>Bacteria</taxon>
        <taxon>Bacillati</taxon>
        <taxon>Actinomycetota</taxon>
        <taxon>Actinomycetes</taxon>
        <taxon>Streptosporangiales</taxon>
        <taxon>Thermomonosporaceae</taxon>
        <taxon>Thermomonospora</taxon>
    </lineage>
</organism>
<dbReference type="Gene3D" id="1.10.1220.10">
    <property type="entry name" value="Met repressor-like"/>
    <property type="match status" value="1"/>
</dbReference>
<evidence type="ECO:0000256" key="1">
    <source>
        <dbReference type="SAM" id="MobiDB-lite"/>
    </source>
</evidence>
<evidence type="ECO:0000259" key="2">
    <source>
        <dbReference type="Pfam" id="PF03869"/>
    </source>
</evidence>
<dbReference type="Proteomes" id="UP000236723">
    <property type="component" value="Unassembled WGS sequence"/>
</dbReference>
<dbReference type="InterPro" id="IPR013321">
    <property type="entry name" value="Arc_rbn_hlx_hlx"/>
</dbReference>
<dbReference type="EMBL" id="FNVO01000002">
    <property type="protein sequence ID" value="SEF93070.1"/>
    <property type="molecule type" value="Genomic_DNA"/>
</dbReference>
<dbReference type="GO" id="GO:0006355">
    <property type="term" value="P:regulation of DNA-templated transcription"/>
    <property type="evidence" value="ECO:0007669"/>
    <property type="project" value="InterPro"/>
</dbReference>
<dbReference type="GO" id="GO:0003677">
    <property type="term" value="F:DNA binding"/>
    <property type="evidence" value="ECO:0007669"/>
    <property type="project" value="InterPro"/>
</dbReference>
<proteinExistence type="predicted"/>
<name>A0A1H5W0R6_9ACTN</name>
<keyword evidence="4" id="KW-1185">Reference proteome</keyword>
<evidence type="ECO:0000313" key="4">
    <source>
        <dbReference type="Proteomes" id="UP000236723"/>
    </source>
</evidence>
<dbReference type="Pfam" id="PF03869">
    <property type="entry name" value="Arc"/>
    <property type="match status" value="1"/>
</dbReference>
<gene>
    <name evidence="3" type="ORF">SAMN04489712_102546</name>
</gene>
<sequence length="66" mass="7140">MIRLSLRLPDDLHTRLVARAHADRRSLNSEILHLLETALNTTDDESPGGDTSSPAPPRGKPDSSPA</sequence>
<evidence type="ECO:0000313" key="3">
    <source>
        <dbReference type="EMBL" id="SEF93070.1"/>
    </source>
</evidence>
<protein>
    <submittedName>
        <fullName evidence="3">Arc-like DNA binding domain-containing protein</fullName>
    </submittedName>
</protein>
<dbReference type="OrthoDB" id="3483807at2"/>
<dbReference type="InterPro" id="IPR010985">
    <property type="entry name" value="Ribbon_hlx_hlx"/>
</dbReference>
<dbReference type="SUPFAM" id="SSF47598">
    <property type="entry name" value="Ribbon-helix-helix"/>
    <property type="match status" value="1"/>
</dbReference>
<dbReference type="RefSeq" id="WP_103936778.1">
    <property type="nucleotide sequence ID" value="NZ_FNVO01000002.1"/>
</dbReference>
<feature type="domain" description="Arc-like DNA binding" evidence="2">
    <location>
        <begin position="5"/>
        <end position="40"/>
    </location>
</feature>
<accession>A0A1H5W0R6</accession>
<feature type="region of interest" description="Disordered" evidence="1">
    <location>
        <begin position="39"/>
        <end position="66"/>
    </location>
</feature>
<reference evidence="4" key="1">
    <citation type="submission" date="2016-10" db="EMBL/GenBank/DDBJ databases">
        <authorList>
            <person name="Varghese N."/>
            <person name="Submissions S."/>
        </authorList>
    </citation>
    <scope>NUCLEOTIDE SEQUENCE [LARGE SCALE GENOMIC DNA]</scope>
    <source>
        <strain evidence="4">DSM 43163</strain>
    </source>
</reference>
<dbReference type="InterPro" id="IPR005569">
    <property type="entry name" value="Arc_DNA-bd_dom"/>
</dbReference>